<evidence type="ECO:0000256" key="6">
    <source>
        <dbReference type="ARBA" id="ARBA00032316"/>
    </source>
</evidence>
<keyword evidence="3" id="KW-0808">Transferase</keyword>
<dbReference type="GO" id="GO:0006869">
    <property type="term" value="P:lipid transport"/>
    <property type="evidence" value="ECO:0007669"/>
    <property type="project" value="UniProtKB-KW"/>
</dbReference>
<protein>
    <recommendedName>
        <fullName evidence="1">propanoyl-CoA C-acyltransferase</fullName>
        <ecNumber evidence="1">2.3.1.176</ecNumber>
    </recommendedName>
    <alternativeName>
        <fullName evidence="6">Propanoyl-CoA C-acyltransferase</fullName>
    </alternativeName>
</protein>
<gene>
    <name evidence="10" type="ORF">Mkiyose1413_17850</name>
    <name evidence="9" type="ORF">SRL2020028_20660</name>
</gene>
<dbReference type="Proteomes" id="UP001064782">
    <property type="component" value="Unassembled WGS sequence"/>
</dbReference>
<evidence type="ECO:0000313" key="10">
    <source>
        <dbReference type="EMBL" id="GLD29902.1"/>
    </source>
</evidence>
<dbReference type="EMBL" id="BRXE01000016">
    <property type="protein sequence ID" value="GLB82810.1"/>
    <property type="molecule type" value="Genomic_DNA"/>
</dbReference>
<dbReference type="InterPro" id="IPR016039">
    <property type="entry name" value="Thiolase-like"/>
</dbReference>
<feature type="domain" description="Thiolase C-terminal" evidence="8">
    <location>
        <begin position="242"/>
        <end position="356"/>
    </location>
</feature>
<dbReference type="SUPFAM" id="SSF53901">
    <property type="entry name" value="Thiolase-like"/>
    <property type="match status" value="2"/>
</dbReference>
<sequence>MRPAIWGVGTTSFGKQPGRSAGALVREAVHEAFADADVTEVDAVYAGTVFGAPGSTQRALQTTGVIDVPIVTVENACASGTTAFHEAAQAVSTGRYERVLALGFETMTTQFATAIVPEETDREGRTGLAMPGIYAMAASRYVAEFGVTPAQLAAVAVKNRRHGAANPRAQHGSVVTAQEVLASRMIADPLTLLQCCSISDAAAAAVIGPPRHDREVLLRGSALCSGGLWDHRCTRVWGWNLINRTAELAYQTAGIGPEDADLFEVHDAFTIGEIVTVEALGLAKLGDGAQLAVDGTSALGGRSPVNPSGGLLARGHPLGATGLAQVAEAVWQLRGRARNRQVDGARLAVVETMGGGAAGVDGNGCVVAVLEGVGPT</sequence>
<evidence type="ECO:0000259" key="7">
    <source>
        <dbReference type="Pfam" id="PF00108"/>
    </source>
</evidence>
<name>A0A9P3Q741_9MYCO</name>
<keyword evidence="11" id="KW-1185">Reference proteome</keyword>
<dbReference type="InterPro" id="IPR055140">
    <property type="entry name" value="Thiolase_C_2"/>
</dbReference>
<dbReference type="PIRSF" id="PIRSF000429">
    <property type="entry name" value="Ac-CoA_Ac_transf"/>
    <property type="match status" value="1"/>
</dbReference>
<evidence type="ECO:0000256" key="2">
    <source>
        <dbReference type="ARBA" id="ARBA00022448"/>
    </source>
</evidence>
<evidence type="ECO:0000256" key="5">
    <source>
        <dbReference type="ARBA" id="ARBA00023121"/>
    </source>
</evidence>
<dbReference type="PROSITE" id="PS00737">
    <property type="entry name" value="THIOLASE_2"/>
    <property type="match status" value="1"/>
</dbReference>
<dbReference type="PANTHER" id="PTHR42870:SF1">
    <property type="entry name" value="NON-SPECIFIC LIPID-TRANSFER PROTEIN-LIKE 2"/>
    <property type="match status" value="1"/>
</dbReference>
<evidence type="ECO:0000259" key="8">
    <source>
        <dbReference type="Pfam" id="PF22691"/>
    </source>
</evidence>
<dbReference type="Gene3D" id="3.40.47.10">
    <property type="match status" value="1"/>
</dbReference>
<organism evidence="10 11">
    <name type="scientific">Mycobacterium kiyosense</name>
    <dbReference type="NCBI Taxonomy" id="2871094"/>
    <lineage>
        <taxon>Bacteria</taxon>
        <taxon>Bacillati</taxon>
        <taxon>Actinomycetota</taxon>
        <taxon>Actinomycetes</taxon>
        <taxon>Mycobacteriales</taxon>
        <taxon>Mycobacteriaceae</taxon>
        <taxon>Mycobacterium</taxon>
    </lineage>
</organism>
<proteinExistence type="predicted"/>
<dbReference type="EMBL" id="BRZI01000009">
    <property type="protein sequence ID" value="GLD29902.1"/>
    <property type="molecule type" value="Genomic_DNA"/>
</dbReference>
<dbReference type="CDD" id="cd00829">
    <property type="entry name" value="SCP-x_thiolase"/>
    <property type="match status" value="1"/>
</dbReference>
<dbReference type="Pfam" id="PF00108">
    <property type="entry name" value="Thiolase_N"/>
    <property type="match status" value="1"/>
</dbReference>
<evidence type="ECO:0000256" key="1">
    <source>
        <dbReference type="ARBA" id="ARBA00012352"/>
    </source>
</evidence>
<keyword evidence="2" id="KW-0813">Transport</keyword>
<evidence type="ECO:0000256" key="3">
    <source>
        <dbReference type="ARBA" id="ARBA00022679"/>
    </source>
</evidence>
<dbReference type="InterPro" id="IPR020613">
    <property type="entry name" value="Thiolase_CS"/>
</dbReference>
<dbReference type="GO" id="GO:0008289">
    <property type="term" value="F:lipid binding"/>
    <property type="evidence" value="ECO:0007669"/>
    <property type="project" value="UniProtKB-KW"/>
</dbReference>
<feature type="domain" description="Thiolase N-terminal" evidence="7">
    <location>
        <begin position="18"/>
        <end position="207"/>
    </location>
</feature>
<keyword evidence="5" id="KW-0446">Lipid-binding</keyword>
<evidence type="ECO:0000256" key="4">
    <source>
        <dbReference type="ARBA" id="ARBA00023055"/>
    </source>
</evidence>
<accession>A0A9P3Q741</accession>
<dbReference type="GO" id="GO:0016747">
    <property type="term" value="F:acyltransferase activity, transferring groups other than amino-acyl groups"/>
    <property type="evidence" value="ECO:0007669"/>
    <property type="project" value="InterPro"/>
</dbReference>
<dbReference type="InterPro" id="IPR020616">
    <property type="entry name" value="Thiolase_N"/>
</dbReference>
<dbReference type="PANTHER" id="PTHR42870">
    <property type="entry name" value="ACETYL-COA C-ACETYLTRANSFERASE"/>
    <property type="match status" value="1"/>
</dbReference>
<dbReference type="Pfam" id="PF22691">
    <property type="entry name" value="Thiolase_C_1"/>
    <property type="match status" value="1"/>
</dbReference>
<dbReference type="InterPro" id="IPR002155">
    <property type="entry name" value="Thiolase"/>
</dbReference>
<dbReference type="GeneID" id="83628009"/>
<evidence type="ECO:0000313" key="9">
    <source>
        <dbReference type="EMBL" id="GLB82810.1"/>
    </source>
</evidence>
<dbReference type="Proteomes" id="UP001165663">
    <property type="component" value="Unassembled WGS sequence"/>
</dbReference>
<dbReference type="EC" id="2.3.1.176" evidence="1"/>
<keyword evidence="4" id="KW-0445">Lipid transport</keyword>
<evidence type="ECO:0000313" key="11">
    <source>
        <dbReference type="Proteomes" id="UP001064782"/>
    </source>
</evidence>
<dbReference type="AlphaFoldDB" id="A0A9P3Q741"/>
<comment type="caution">
    <text evidence="10">The sequence shown here is derived from an EMBL/GenBank/DDBJ whole genome shotgun (WGS) entry which is preliminary data.</text>
</comment>
<dbReference type="RefSeq" id="WP_236977905.1">
    <property type="nucleotide sequence ID" value="NZ_BRXE01000016.1"/>
</dbReference>
<reference evidence="10" key="1">
    <citation type="submission" date="2022-08" db="EMBL/GenBank/DDBJ databases">
        <title>Mycobacterium kiyosense sp. nov., scotochromogenic slow-glowing species isolated from respiratory specimens.</title>
        <authorList>
            <person name="Fukano H."/>
            <person name="Kazumi Y."/>
            <person name="Sakagami N."/>
            <person name="Ato M."/>
            <person name="Mitarai S."/>
            <person name="Hoshino Y."/>
        </authorList>
    </citation>
    <scope>NUCLEOTIDE SEQUENCE</scope>
    <source>
        <strain evidence="10">1413</strain>
        <strain evidence="9">SRL2020-028</strain>
    </source>
</reference>